<keyword evidence="1 2" id="KW-0808">Transferase</keyword>
<accession>T0ZHI8</accession>
<dbReference type="SUPFAM" id="SSF52540">
    <property type="entry name" value="P-loop containing nucleoside triphosphate hydrolases"/>
    <property type="match status" value="1"/>
</dbReference>
<sequence length="434" mass="48843">MDESLEVDLATALIQIERIDVAERRLQLLLDRKPDSARARVQLAALYERLSRIAEAENMLAAVAPEAWGDEGLAVHAALLLRAGRVLEARTAYEALLQRVCMIGHNAPFYFALAKACDRLGDAASAMRALEDGHAAQLHIASRLVPDLVDPASEPLPITRQRVTQADRARWQAIAAPDVQASPIFVVGFPRSGTTLLEQMLDAHPALRSMDERGFFHDVIEGMQRMGWTYPHDLGKLDSEACASLRAIYWAKVATVVALKDGVRLVDKNPLNILRLPMLQRIFPNAPVILALRHPMDVVLSCYMQSFRAPAFQMLCSSLDRLARGYANALRFWMDQSEVLRPHAMELRYEDLVEDPARYARALGDFLDLEDVSVLLEFDTHARAKGFISTPSYAQVVEPLHKRAVGRWQRYRPWLEPVRLELAPFCERFGYSLD</sequence>
<dbReference type="InterPro" id="IPR027417">
    <property type="entry name" value="P-loop_NTPase"/>
</dbReference>
<gene>
    <name evidence="2" type="ORF">B2A_08301</name>
</gene>
<dbReference type="Gene3D" id="1.25.40.10">
    <property type="entry name" value="Tetratricopeptide repeat domain"/>
    <property type="match status" value="1"/>
</dbReference>
<evidence type="ECO:0000313" key="2">
    <source>
        <dbReference type="EMBL" id="EQD47781.1"/>
    </source>
</evidence>
<reference evidence="2" key="1">
    <citation type="submission" date="2013-08" db="EMBL/GenBank/DDBJ databases">
        <authorList>
            <person name="Mendez C."/>
            <person name="Richter M."/>
            <person name="Ferrer M."/>
            <person name="Sanchez J."/>
        </authorList>
    </citation>
    <scope>NUCLEOTIDE SEQUENCE</scope>
</reference>
<comment type="caution">
    <text evidence="2">The sequence shown here is derived from an EMBL/GenBank/DDBJ whole genome shotgun (WGS) entry which is preliminary data.</text>
</comment>
<protein>
    <submittedName>
        <fullName evidence="2">Sulfotransferase</fullName>
    </submittedName>
</protein>
<dbReference type="PANTHER" id="PTHR12788:SF10">
    <property type="entry name" value="PROTEIN-TYROSINE SULFOTRANSFERASE"/>
    <property type="match status" value="1"/>
</dbReference>
<dbReference type="AlphaFoldDB" id="T0ZHI8"/>
<dbReference type="InterPro" id="IPR026634">
    <property type="entry name" value="TPST-like"/>
</dbReference>
<dbReference type="PANTHER" id="PTHR12788">
    <property type="entry name" value="PROTEIN-TYROSINE SULFOTRANSFERASE 2"/>
    <property type="match status" value="1"/>
</dbReference>
<name>T0ZHI8_9ZZZZ</name>
<dbReference type="GO" id="GO:0005794">
    <property type="term" value="C:Golgi apparatus"/>
    <property type="evidence" value="ECO:0007669"/>
    <property type="project" value="UniProtKB-ARBA"/>
</dbReference>
<reference evidence="2" key="2">
    <citation type="journal article" date="2014" name="ISME J.">
        <title>Microbial stratification in low pH oxic and suboxic macroscopic growths along an acid mine drainage.</title>
        <authorList>
            <person name="Mendez-Garcia C."/>
            <person name="Mesa V."/>
            <person name="Sprenger R.R."/>
            <person name="Richter M."/>
            <person name="Diez M.S."/>
            <person name="Solano J."/>
            <person name="Bargiela R."/>
            <person name="Golyshina O.V."/>
            <person name="Manteca A."/>
            <person name="Ramos J.L."/>
            <person name="Gallego J.R."/>
            <person name="Llorente I."/>
            <person name="Martins Dos Santos V.A."/>
            <person name="Jensen O.N."/>
            <person name="Pelaez A.I."/>
            <person name="Sanchez J."/>
            <person name="Ferrer M."/>
        </authorList>
    </citation>
    <scope>NUCLEOTIDE SEQUENCE</scope>
</reference>
<organism evidence="2">
    <name type="scientific">mine drainage metagenome</name>
    <dbReference type="NCBI Taxonomy" id="410659"/>
    <lineage>
        <taxon>unclassified sequences</taxon>
        <taxon>metagenomes</taxon>
        <taxon>ecological metagenomes</taxon>
    </lineage>
</organism>
<evidence type="ECO:0000256" key="1">
    <source>
        <dbReference type="ARBA" id="ARBA00022679"/>
    </source>
</evidence>
<dbReference type="InterPro" id="IPR011990">
    <property type="entry name" value="TPR-like_helical_dom_sf"/>
</dbReference>
<proteinExistence type="predicted"/>
<dbReference type="Pfam" id="PF13469">
    <property type="entry name" value="Sulfotransfer_3"/>
    <property type="match status" value="1"/>
</dbReference>
<dbReference type="Gene3D" id="3.40.50.300">
    <property type="entry name" value="P-loop containing nucleotide triphosphate hydrolases"/>
    <property type="match status" value="1"/>
</dbReference>
<dbReference type="EMBL" id="AUZZ01005970">
    <property type="protein sequence ID" value="EQD47781.1"/>
    <property type="molecule type" value="Genomic_DNA"/>
</dbReference>
<dbReference type="GO" id="GO:0008476">
    <property type="term" value="F:protein-tyrosine sulfotransferase activity"/>
    <property type="evidence" value="ECO:0007669"/>
    <property type="project" value="InterPro"/>
</dbReference>
<dbReference type="SUPFAM" id="SSF48452">
    <property type="entry name" value="TPR-like"/>
    <property type="match status" value="1"/>
</dbReference>